<evidence type="ECO:0000256" key="1">
    <source>
        <dbReference type="SAM" id="MobiDB-lite"/>
    </source>
</evidence>
<feature type="compositionally biased region" description="Polar residues" evidence="1">
    <location>
        <begin position="457"/>
        <end position="481"/>
    </location>
</feature>
<dbReference type="GO" id="GO:0042254">
    <property type="term" value="P:ribosome biogenesis"/>
    <property type="evidence" value="ECO:0007669"/>
    <property type="project" value="TreeGrafter"/>
</dbReference>
<organism evidence="3 4">
    <name type="scientific">Hortaea werneckii</name>
    <name type="common">Black yeast</name>
    <name type="synonym">Cladosporium werneckii</name>
    <dbReference type="NCBI Taxonomy" id="91943"/>
    <lineage>
        <taxon>Eukaryota</taxon>
        <taxon>Fungi</taxon>
        <taxon>Dikarya</taxon>
        <taxon>Ascomycota</taxon>
        <taxon>Pezizomycotina</taxon>
        <taxon>Dothideomycetes</taxon>
        <taxon>Dothideomycetidae</taxon>
        <taxon>Mycosphaerellales</taxon>
        <taxon>Teratosphaeriaceae</taxon>
        <taxon>Hortaea</taxon>
    </lineage>
</organism>
<dbReference type="GO" id="GO:0016887">
    <property type="term" value="F:ATP hydrolysis activity"/>
    <property type="evidence" value="ECO:0007669"/>
    <property type="project" value="InterPro"/>
</dbReference>
<dbReference type="EMBL" id="QWIP01000001">
    <property type="protein sequence ID" value="RMY79425.1"/>
    <property type="molecule type" value="Genomic_DNA"/>
</dbReference>
<sequence>MEPFTLVEESSAPGPHHLFDDVLALTSAPTADHDLQYISRLREANPGMIVTAIPANNVPLRAFAAAGLATCDRDNETDNFASLRGYIAPSLRQNRGQVAEVISFAKYWYNWNNESFILYVVGDMQYVLKESRGSEHIHGPSKVTDALIQTVGDWLLSDQEVVWVYDLYWSHSKELYKQVLKAFWDNVILDEEQKADLTKVATKFFSSKDVYEDLGVPWKRGLLFHGPPGNGKTISIKALMHTLLQRDEPIPTLYVKNAPMTYDIRSVFSQARRLSPCMLVLEDIETIVTSETRSYFFNELDGLENNDGLFVVGSTNFLDRLDPGLSKRPSRFDRKYLFPLPSEHERTLYCEYWRHKLEKKPDVEFPRKLSPAMAHITSGFSFAFLQECFVATLLTLARGETGLAEKDDDEDLDRYELWRTFKEQADALRKEINDETAFGSFLHSRWSDPASDEVTLAGNSKTPVATSSTSITQNPPHSSTNSRKDTTLPDLRGLAVRDELLPQLPYAYQKRAFINSAAIEERLP</sequence>
<evidence type="ECO:0000313" key="4">
    <source>
        <dbReference type="Proteomes" id="UP000269276"/>
    </source>
</evidence>
<feature type="domain" description="ATPase AAA-type core" evidence="2">
    <location>
        <begin position="222"/>
        <end position="340"/>
    </location>
</feature>
<dbReference type="GO" id="GO:0003723">
    <property type="term" value="F:RNA binding"/>
    <property type="evidence" value="ECO:0007669"/>
    <property type="project" value="TreeGrafter"/>
</dbReference>
<evidence type="ECO:0000313" key="3">
    <source>
        <dbReference type="EMBL" id="RMY79425.1"/>
    </source>
</evidence>
<dbReference type="InterPro" id="IPR003959">
    <property type="entry name" value="ATPase_AAA_core"/>
</dbReference>
<dbReference type="VEuPathDB" id="FungiDB:BTJ68_06540"/>
<dbReference type="SUPFAM" id="SSF52540">
    <property type="entry name" value="P-loop containing nucleoside triphosphate hydrolases"/>
    <property type="match status" value="1"/>
</dbReference>
<evidence type="ECO:0000259" key="2">
    <source>
        <dbReference type="Pfam" id="PF00004"/>
    </source>
</evidence>
<dbReference type="InterPro" id="IPR050168">
    <property type="entry name" value="AAA_ATPase_domain"/>
</dbReference>
<accession>A0A3M7ERU1</accession>
<dbReference type="Gene3D" id="3.40.50.300">
    <property type="entry name" value="P-loop containing nucleotide triphosphate hydrolases"/>
    <property type="match status" value="1"/>
</dbReference>
<dbReference type="OrthoDB" id="2115716at2759"/>
<dbReference type="GO" id="GO:0005524">
    <property type="term" value="F:ATP binding"/>
    <property type="evidence" value="ECO:0007669"/>
    <property type="project" value="InterPro"/>
</dbReference>
<dbReference type="GO" id="GO:0005634">
    <property type="term" value="C:nucleus"/>
    <property type="evidence" value="ECO:0007669"/>
    <property type="project" value="TreeGrafter"/>
</dbReference>
<feature type="region of interest" description="Disordered" evidence="1">
    <location>
        <begin position="452"/>
        <end position="489"/>
    </location>
</feature>
<dbReference type="PANTHER" id="PTHR23077:SF132">
    <property type="entry name" value="ATP-DEPENDENT ZN PROTEASE"/>
    <property type="match status" value="1"/>
</dbReference>
<gene>
    <name evidence="3" type="ORF">D0863_00039</name>
</gene>
<protein>
    <recommendedName>
        <fullName evidence="2">ATPase AAA-type core domain-containing protein</fullName>
    </recommendedName>
</protein>
<name>A0A3M7ERU1_HORWE</name>
<dbReference type="Proteomes" id="UP000269276">
    <property type="component" value="Unassembled WGS sequence"/>
</dbReference>
<dbReference type="AlphaFoldDB" id="A0A3M7ERU1"/>
<comment type="caution">
    <text evidence="3">The sequence shown here is derived from an EMBL/GenBank/DDBJ whole genome shotgun (WGS) entry which is preliminary data.</text>
</comment>
<dbReference type="PANTHER" id="PTHR23077">
    <property type="entry name" value="AAA-FAMILY ATPASE"/>
    <property type="match status" value="1"/>
</dbReference>
<dbReference type="Pfam" id="PF00004">
    <property type="entry name" value="AAA"/>
    <property type="match status" value="1"/>
</dbReference>
<reference evidence="3 4" key="1">
    <citation type="journal article" date="2018" name="BMC Genomics">
        <title>Genomic evidence for intraspecific hybridization in a clonal and extremely halotolerant yeast.</title>
        <authorList>
            <person name="Gostincar C."/>
            <person name="Stajich J.E."/>
            <person name="Zupancic J."/>
            <person name="Zalar P."/>
            <person name="Gunde-Cimerman N."/>
        </authorList>
    </citation>
    <scope>NUCLEOTIDE SEQUENCE [LARGE SCALE GENOMIC DNA]</scope>
    <source>
        <strain evidence="3 4">EXF-2682</strain>
    </source>
</reference>
<dbReference type="CDD" id="cd19481">
    <property type="entry name" value="RecA-like_protease"/>
    <property type="match status" value="1"/>
</dbReference>
<dbReference type="GO" id="GO:1990275">
    <property type="term" value="F:preribosome binding"/>
    <property type="evidence" value="ECO:0007669"/>
    <property type="project" value="TreeGrafter"/>
</dbReference>
<dbReference type="InterPro" id="IPR027417">
    <property type="entry name" value="P-loop_NTPase"/>
</dbReference>
<proteinExistence type="predicted"/>